<evidence type="ECO:0000313" key="2">
    <source>
        <dbReference type="EMBL" id="EFE06430.1"/>
    </source>
</evidence>
<organism evidence="2 3">
    <name type="scientific">Citrobacter youngae ATCC 29220</name>
    <dbReference type="NCBI Taxonomy" id="500640"/>
    <lineage>
        <taxon>Bacteria</taxon>
        <taxon>Pseudomonadati</taxon>
        <taxon>Pseudomonadota</taxon>
        <taxon>Gammaproteobacteria</taxon>
        <taxon>Enterobacterales</taxon>
        <taxon>Enterobacteriaceae</taxon>
        <taxon>Citrobacter</taxon>
        <taxon>Citrobacter freundii complex</taxon>
    </lineage>
</organism>
<protein>
    <submittedName>
        <fullName evidence="2">Uncharacterized protein</fullName>
    </submittedName>
</protein>
<feature type="region of interest" description="Disordered" evidence="1">
    <location>
        <begin position="26"/>
        <end position="46"/>
    </location>
</feature>
<dbReference type="Proteomes" id="UP000003880">
    <property type="component" value="Unassembled WGS sequence"/>
</dbReference>
<name>D4BJ37_9ENTR</name>
<evidence type="ECO:0000313" key="3">
    <source>
        <dbReference type="Proteomes" id="UP000003880"/>
    </source>
</evidence>
<gene>
    <name evidence="2" type="ORF">CIT292_10553</name>
</gene>
<accession>D4BJ37</accession>
<feature type="compositionally biased region" description="Basic and acidic residues" evidence="1">
    <location>
        <begin position="31"/>
        <end position="46"/>
    </location>
</feature>
<sequence>MISSRDSDISTHNQGVIVAVSLVTASAQQPERTEVREDCEHCPEPE</sequence>
<dbReference type="HOGENOM" id="CLU_3181826_0_0_6"/>
<comment type="caution">
    <text evidence="2">The sequence shown here is derived from an EMBL/GenBank/DDBJ whole genome shotgun (WGS) entry which is preliminary data.</text>
</comment>
<reference evidence="2 3" key="1">
    <citation type="submission" date="2010-02" db="EMBL/GenBank/DDBJ databases">
        <authorList>
            <person name="Weinstock G."/>
            <person name="Sodergren E."/>
            <person name="Clifton S."/>
            <person name="Fulton L."/>
            <person name="Fulton B."/>
            <person name="Courtney L."/>
            <person name="Fronick C."/>
            <person name="Harrison M."/>
            <person name="Strong C."/>
            <person name="Farmer C."/>
            <person name="Delahaunty K."/>
            <person name="Markovic C."/>
            <person name="Hall O."/>
            <person name="Minx P."/>
            <person name="Tomlinson C."/>
            <person name="Mitreva M."/>
            <person name="Nelson J."/>
            <person name="Hou S."/>
            <person name="Wollam A."/>
            <person name="Pepin K.H."/>
            <person name="Johnson M."/>
            <person name="Bhonagiri V."/>
            <person name="Zhang X."/>
            <person name="Suruliraj S."/>
            <person name="Warren W."/>
            <person name="Chinwalla A."/>
            <person name="Mardis E.R."/>
            <person name="Wilson R.K."/>
        </authorList>
    </citation>
    <scope>NUCLEOTIDE SEQUENCE [LARGE SCALE GENOMIC DNA]</scope>
    <source>
        <strain evidence="2 3">ATCC 29220</strain>
    </source>
</reference>
<dbReference type="EMBL" id="ABWL02000023">
    <property type="protein sequence ID" value="EFE06430.1"/>
    <property type="molecule type" value="Genomic_DNA"/>
</dbReference>
<dbReference type="AlphaFoldDB" id="D4BJ37"/>
<proteinExistence type="predicted"/>
<evidence type="ECO:0000256" key="1">
    <source>
        <dbReference type="SAM" id="MobiDB-lite"/>
    </source>
</evidence>